<keyword evidence="7" id="KW-0175">Coiled coil</keyword>
<evidence type="ECO:0000256" key="5">
    <source>
        <dbReference type="ARBA" id="ARBA00023136"/>
    </source>
</evidence>
<dbReference type="InterPro" id="IPR007240">
    <property type="entry name" value="Atg17"/>
</dbReference>
<organism evidence="9 10">
    <name type="scientific">Candida theae</name>
    <dbReference type="NCBI Taxonomy" id="1198502"/>
    <lineage>
        <taxon>Eukaryota</taxon>
        <taxon>Fungi</taxon>
        <taxon>Dikarya</taxon>
        <taxon>Ascomycota</taxon>
        <taxon>Saccharomycotina</taxon>
        <taxon>Pichiomycetes</taxon>
        <taxon>Debaryomycetaceae</taxon>
        <taxon>Candida/Lodderomyces clade</taxon>
        <taxon>Candida</taxon>
    </lineage>
</organism>
<evidence type="ECO:0000256" key="7">
    <source>
        <dbReference type="SAM" id="Coils"/>
    </source>
</evidence>
<sequence>MDNDIGIAQVLRWRDEAQETLRKAQKLCTAAQSSLQKTLQDLAFELPRELESVEHLFDSYQNQFERIDKQIKNLKRILMESVDKVFIDIDSILVPSLSQLDSTITRLKGVTVPSFILNSTDTASKTLLDFIATDSIDLLKHNIDVYKTNCAKIKQLLSDEFQSRILNSYQQFSTQHGIVDTEFERLGPIQIEFRTAHGKILESKGVLGTTLQENQALENELVSLLQMLTNHFDQCNKAIELLSTSSSNVNVNIEVLANDAQELNEVFKDLTSIYDIVLTNETKSNKIYQQYSAYVDKSRDIIRSEMVKMRDFKVTLLPKFLILLHRSMNILQTCSITDESFKEISPCEIYSETIKSLVFHYTQFIEVYETKYLTELHHEEFVYPRIFLKKIRDFLSEDLYRIQLEETNRRKLWLEKYGELIPREFKLPGEDEVPVVVQVITEGLEQIQKEDGVEEFNDGEEKVLLDLIRSIKQK</sequence>
<evidence type="ECO:0000256" key="2">
    <source>
        <dbReference type="ARBA" id="ARBA00013806"/>
    </source>
</evidence>
<dbReference type="PANTHER" id="PTHR28005">
    <property type="entry name" value="AUTOPHAGY-RELATED PROTEIN 17"/>
    <property type="match status" value="1"/>
</dbReference>
<comment type="function">
    <text evidence="6">Autophagy-specific protein that functions in response to autophagy-inducing signals as a scaffold to recruit other ATG proteins to organize preautophagosomal structure (PAS) formation. Modulates the timing and magnitude of the autophagy response, such as the size of the sequestering vesicles. Plays particularly a role in pexophagy and nucleophagy.</text>
</comment>
<comment type="similarity">
    <text evidence="1 6">Belongs to the ATG17 family.</text>
</comment>
<name>A0AAD5BIW1_9ASCO</name>
<proteinExistence type="inferred from homology"/>
<dbReference type="GO" id="GO:0030295">
    <property type="term" value="F:protein kinase activator activity"/>
    <property type="evidence" value="ECO:0007669"/>
    <property type="project" value="TreeGrafter"/>
</dbReference>
<accession>A0AAD5BIW1</accession>
<dbReference type="Proteomes" id="UP001204833">
    <property type="component" value="Unassembled WGS sequence"/>
</dbReference>
<dbReference type="RefSeq" id="XP_051611001.1">
    <property type="nucleotide sequence ID" value="XM_051755011.1"/>
</dbReference>
<dbReference type="GeneID" id="76148599"/>
<evidence type="ECO:0000259" key="8">
    <source>
        <dbReference type="Pfam" id="PF04108"/>
    </source>
</evidence>
<dbReference type="GO" id="GO:1990316">
    <property type="term" value="C:Atg1/ULK1 kinase complex"/>
    <property type="evidence" value="ECO:0007669"/>
    <property type="project" value="TreeGrafter"/>
</dbReference>
<dbReference type="GO" id="GO:0034045">
    <property type="term" value="C:phagophore assembly site membrane"/>
    <property type="evidence" value="ECO:0007669"/>
    <property type="project" value="UniProtKB-SubCell"/>
</dbReference>
<evidence type="ECO:0000256" key="6">
    <source>
        <dbReference type="RuleBase" id="RU368080"/>
    </source>
</evidence>
<feature type="coiled-coil region" evidence="7">
    <location>
        <begin position="14"/>
        <end position="77"/>
    </location>
</feature>
<feature type="domain" description="Autophagy protein ATG17-like" evidence="8">
    <location>
        <begin position="20"/>
        <end position="421"/>
    </location>
</feature>
<dbReference type="Pfam" id="PF04108">
    <property type="entry name" value="ATG17_like"/>
    <property type="match status" value="1"/>
</dbReference>
<evidence type="ECO:0000313" key="10">
    <source>
        <dbReference type="Proteomes" id="UP001204833"/>
    </source>
</evidence>
<gene>
    <name evidence="9" type="ORF">KGF57_000540</name>
</gene>
<keyword evidence="10" id="KW-1185">Reference proteome</keyword>
<protein>
    <recommendedName>
        <fullName evidence="2 6">Autophagy-related protein 17</fullName>
    </recommendedName>
</protein>
<comment type="caution">
    <text evidence="9">The sequence shown here is derived from an EMBL/GenBank/DDBJ whole genome shotgun (WGS) entry which is preliminary data.</text>
</comment>
<dbReference type="EMBL" id="JAIHNG010000034">
    <property type="protein sequence ID" value="KAI5967111.1"/>
    <property type="molecule type" value="Genomic_DNA"/>
</dbReference>
<dbReference type="GO" id="GO:0060090">
    <property type="term" value="F:molecular adaptor activity"/>
    <property type="evidence" value="ECO:0007669"/>
    <property type="project" value="TreeGrafter"/>
</dbReference>
<keyword evidence="3 6" id="KW-0963">Cytoplasm</keyword>
<keyword evidence="4 6" id="KW-0072">Autophagy</keyword>
<evidence type="ECO:0000256" key="4">
    <source>
        <dbReference type="ARBA" id="ARBA00023006"/>
    </source>
</evidence>
<comment type="subcellular location">
    <subcellularLocation>
        <location evidence="6">Cytoplasm</location>
    </subcellularLocation>
    <subcellularLocation>
        <location evidence="6">Preautophagosomal structure membrane</location>
        <topology evidence="6">Peripheral membrane protein</topology>
    </subcellularLocation>
</comment>
<dbReference type="GO" id="GO:0000422">
    <property type="term" value="P:autophagy of mitochondrion"/>
    <property type="evidence" value="ECO:0007669"/>
    <property type="project" value="TreeGrafter"/>
</dbReference>
<keyword evidence="5" id="KW-0472">Membrane</keyword>
<dbReference type="PANTHER" id="PTHR28005:SF1">
    <property type="entry name" value="AUTOPHAGY-RELATED PROTEIN 17"/>
    <property type="match status" value="1"/>
</dbReference>
<evidence type="ECO:0000313" key="9">
    <source>
        <dbReference type="EMBL" id="KAI5967111.1"/>
    </source>
</evidence>
<dbReference type="InterPro" id="IPR045326">
    <property type="entry name" value="ATG17-like_dom"/>
</dbReference>
<evidence type="ECO:0000256" key="1">
    <source>
        <dbReference type="ARBA" id="ARBA00006259"/>
    </source>
</evidence>
<dbReference type="AlphaFoldDB" id="A0AAD5BIW1"/>
<dbReference type="GO" id="GO:0000045">
    <property type="term" value="P:autophagosome assembly"/>
    <property type="evidence" value="ECO:0007669"/>
    <property type="project" value="TreeGrafter"/>
</dbReference>
<evidence type="ECO:0000256" key="3">
    <source>
        <dbReference type="ARBA" id="ARBA00022490"/>
    </source>
</evidence>
<reference evidence="9 10" key="1">
    <citation type="journal article" date="2022" name="DNA Res.">
        <title>Genome analysis of five recently described species of the CUG-Ser clade uncovers Candida theae as a new hybrid lineage with pathogenic potential in the Candida parapsilosis species complex.</title>
        <authorList>
            <person name="Mixao V."/>
            <person name="Del Olmo V."/>
            <person name="Hegedusova E."/>
            <person name="Saus E."/>
            <person name="Pryszcz L."/>
            <person name="Cillingova A."/>
            <person name="Nosek J."/>
            <person name="Gabaldon T."/>
        </authorList>
    </citation>
    <scope>NUCLEOTIDE SEQUENCE [LARGE SCALE GENOMIC DNA]</scope>
    <source>
        <strain evidence="9 10">CBS 12239</strain>
    </source>
</reference>
<dbReference type="GO" id="GO:0034727">
    <property type="term" value="P:piecemeal microautophagy of the nucleus"/>
    <property type="evidence" value="ECO:0007669"/>
    <property type="project" value="TreeGrafter"/>
</dbReference>